<sequence>MDLNQKGEEAEGSSGVRPTGSKVTVCDTDTIKRGLLFHHVVGQGSFGTVLLAEDSSTRKHFAVKIIGKRALLAEGDERVMVERRVLQLASGSPFLFHPDQDTGSQKTEVVQYFMSHSRNRRTAGFQVTCSPLTPEDTVADRARSHLRYPVKRLELPVVWVVSYQQGDRENRYVLLGLEYVSCGDFNTFLLKKGQLDIPSARFCAVELVCGIQYLHSKGIIHRDLKPENILVAEMGHIKITDVGLTIDSMHGDRTATEYGGTPGYMAPEIFPCKEYNAGVDYDSFGVILKDMVTSECTYHLTLDEASSDTDDITKQLLEKDPARCSGVHGNIRQHVFFQCIDWVSVEALKVPPPHIPVTSPGWKKLSCRSGPDGKDGKSDHSIIKNVSVLPLRQRLSRSSGDTVPERDEDLIENDLLMLKVKTRWRSMKDRFNKGLRQESRVPSGSGARIRNYKYHRILAFLRPVLGQRTSWSSTLDPGSGEVLHQTATDPSQPSSSPAASGPATQTGDQEAGPSGAPLSQSSASFLGGSSRQRQRASDRSLMSEFLHLSSVFHDGLKAMGDRLDSAINHMNTLIQEVTKSLDQMKADLQRPAHHFFNQIEKGMSEHLTPDLQLSVMQACNAAYVQAMQQSRYFQQTVAAFPPVPTLSRLTSMLTSAAYHCTATTIPSTSGHHYSTTTMLSAVGQPTATTMTTAAPAWTSSAATMQQQDPGMAFHTTTMQQQQNPGMAIRTTMQQQQDPGMAFRSPTPTMQQQRHMDPDSLSPIVEVYL</sequence>
<dbReference type="PROSITE" id="PS00108">
    <property type="entry name" value="PROTEIN_KINASE_ST"/>
    <property type="match status" value="1"/>
</dbReference>
<evidence type="ECO:0000256" key="7">
    <source>
        <dbReference type="PROSITE-ProRule" id="PRU10141"/>
    </source>
</evidence>
<dbReference type="Gene3D" id="3.30.200.20">
    <property type="entry name" value="Phosphorylase Kinase, domain 1"/>
    <property type="match status" value="1"/>
</dbReference>
<feature type="domain" description="Protein kinase" evidence="9">
    <location>
        <begin position="35"/>
        <end position="337"/>
    </location>
</feature>
<evidence type="ECO:0000256" key="8">
    <source>
        <dbReference type="SAM" id="MobiDB-lite"/>
    </source>
</evidence>
<keyword evidence="5" id="KW-0418">Kinase</keyword>
<feature type="compositionally biased region" description="Low complexity" evidence="8">
    <location>
        <begin position="485"/>
        <end position="506"/>
    </location>
</feature>
<proteinExistence type="predicted"/>
<dbReference type="InterPro" id="IPR008271">
    <property type="entry name" value="Ser/Thr_kinase_AS"/>
</dbReference>
<feature type="region of interest" description="Disordered" evidence="8">
    <location>
        <begin position="472"/>
        <end position="538"/>
    </location>
</feature>
<dbReference type="SUPFAM" id="SSF56112">
    <property type="entry name" value="Protein kinase-like (PK-like)"/>
    <property type="match status" value="1"/>
</dbReference>
<evidence type="ECO:0000256" key="5">
    <source>
        <dbReference type="ARBA" id="ARBA00022777"/>
    </source>
</evidence>
<dbReference type="SMART" id="SM00220">
    <property type="entry name" value="S_TKc"/>
    <property type="match status" value="1"/>
</dbReference>
<dbReference type="Proteomes" id="UP001176940">
    <property type="component" value="Unassembled WGS sequence"/>
</dbReference>
<gene>
    <name evidence="10" type="ORF">RIMI_LOCUS18314086</name>
</gene>
<evidence type="ECO:0000256" key="4">
    <source>
        <dbReference type="ARBA" id="ARBA00022741"/>
    </source>
</evidence>
<keyword evidence="3" id="KW-0808">Transferase</keyword>
<feature type="region of interest" description="Disordered" evidence="8">
    <location>
        <begin position="736"/>
        <end position="760"/>
    </location>
</feature>
<feature type="binding site" evidence="7">
    <location>
        <position position="68"/>
    </location>
    <ligand>
        <name>ATP</name>
        <dbReference type="ChEBI" id="CHEBI:30616"/>
    </ligand>
</feature>
<protein>
    <recommendedName>
        <fullName evidence="9">Protein kinase domain-containing protein</fullName>
    </recommendedName>
</protein>
<dbReference type="PANTHER" id="PTHR24351">
    <property type="entry name" value="RIBOSOMAL PROTEIN S6 KINASE"/>
    <property type="match status" value="1"/>
</dbReference>
<feature type="compositionally biased region" description="Low complexity" evidence="8">
    <location>
        <begin position="518"/>
        <end position="531"/>
    </location>
</feature>
<feature type="region of interest" description="Disordered" evidence="8">
    <location>
        <begin position="1"/>
        <end position="23"/>
    </location>
</feature>
<feature type="compositionally biased region" description="Basic and acidic residues" evidence="8">
    <location>
        <begin position="371"/>
        <end position="380"/>
    </location>
</feature>
<dbReference type="PROSITE" id="PS50011">
    <property type="entry name" value="PROTEIN_KINASE_DOM"/>
    <property type="match status" value="1"/>
</dbReference>
<keyword evidence="6 7" id="KW-0067">ATP-binding</keyword>
<name>A0ABN9MAD8_9NEOB</name>
<reference evidence="10" key="1">
    <citation type="submission" date="2023-07" db="EMBL/GenBank/DDBJ databases">
        <authorList>
            <person name="Stuckert A."/>
        </authorList>
    </citation>
    <scope>NUCLEOTIDE SEQUENCE</scope>
</reference>
<keyword evidence="2" id="KW-0597">Phosphoprotein</keyword>
<keyword evidence="11" id="KW-1185">Reference proteome</keyword>
<evidence type="ECO:0000256" key="6">
    <source>
        <dbReference type="ARBA" id="ARBA00022840"/>
    </source>
</evidence>
<keyword evidence="4 7" id="KW-0547">Nucleotide-binding</keyword>
<dbReference type="PROSITE" id="PS00107">
    <property type="entry name" value="PROTEIN_KINASE_ATP"/>
    <property type="match status" value="1"/>
</dbReference>
<comment type="caution">
    <text evidence="10">The sequence shown here is derived from an EMBL/GenBank/DDBJ whole genome shotgun (WGS) entry which is preliminary data.</text>
</comment>
<evidence type="ECO:0000313" key="11">
    <source>
        <dbReference type="Proteomes" id="UP001176940"/>
    </source>
</evidence>
<evidence type="ECO:0000259" key="9">
    <source>
        <dbReference type="PROSITE" id="PS50011"/>
    </source>
</evidence>
<evidence type="ECO:0000313" key="10">
    <source>
        <dbReference type="EMBL" id="CAJ0962591.1"/>
    </source>
</evidence>
<dbReference type="InterPro" id="IPR000719">
    <property type="entry name" value="Prot_kinase_dom"/>
</dbReference>
<feature type="region of interest" description="Disordered" evidence="8">
    <location>
        <begin position="359"/>
        <end position="380"/>
    </location>
</feature>
<evidence type="ECO:0000256" key="1">
    <source>
        <dbReference type="ARBA" id="ARBA00022527"/>
    </source>
</evidence>
<accession>A0ABN9MAD8</accession>
<dbReference type="InterPro" id="IPR011009">
    <property type="entry name" value="Kinase-like_dom_sf"/>
</dbReference>
<dbReference type="Gene3D" id="1.10.510.10">
    <property type="entry name" value="Transferase(Phosphotransferase) domain 1"/>
    <property type="match status" value="1"/>
</dbReference>
<dbReference type="InterPro" id="IPR017441">
    <property type="entry name" value="Protein_kinase_ATP_BS"/>
</dbReference>
<evidence type="ECO:0000256" key="3">
    <source>
        <dbReference type="ARBA" id="ARBA00022679"/>
    </source>
</evidence>
<evidence type="ECO:0000256" key="2">
    <source>
        <dbReference type="ARBA" id="ARBA00022553"/>
    </source>
</evidence>
<dbReference type="Pfam" id="PF00069">
    <property type="entry name" value="Pkinase"/>
    <property type="match status" value="1"/>
</dbReference>
<organism evidence="10 11">
    <name type="scientific">Ranitomeya imitator</name>
    <name type="common">mimic poison frog</name>
    <dbReference type="NCBI Taxonomy" id="111125"/>
    <lineage>
        <taxon>Eukaryota</taxon>
        <taxon>Metazoa</taxon>
        <taxon>Chordata</taxon>
        <taxon>Craniata</taxon>
        <taxon>Vertebrata</taxon>
        <taxon>Euteleostomi</taxon>
        <taxon>Amphibia</taxon>
        <taxon>Batrachia</taxon>
        <taxon>Anura</taxon>
        <taxon>Neobatrachia</taxon>
        <taxon>Hyloidea</taxon>
        <taxon>Dendrobatidae</taxon>
        <taxon>Dendrobatinae</taxon>
        <taxon>Ranitomeya</taxon>
    </lineage>
</organism>
<keyword evidence="1" id="KW-0723">Serine/threonine-protein kinase</keyword>
<dbReference type="EMBL" id="CAUEEQ010055550">
    <property type="protein sequence ID" value="CAJ0962591.1"/>
    <property type="molecule type" value="Genomic_DNA"/>
</dbReference>